<evidence type="ECO:0000256" key="1">
    <source>
        <dbReference type="SAM" id="MobiDB-lite"/>
    </source>
</evidence>
<keyword evidence="3" id="KW-1185">Reference proteome</keyword>
<evidence type="ECO:0000313" key="3">
    <source>
        <dbReference type="Proteomes" id="UP001519460"/>
    </source>
</evidence>
<organism evidence="2 3">
    <name type="scientific">Batillaria attramentaria</name>
    <dbReference type="NCBI Taxonomy" id="370345"/>
    <lineage>
        <taxon>Eukaryota</taxon>
        <taxon>Metazoa</taxon>
        <taxon>Spiralia</taxon>
        <taxon>Lophotrochozoa</taxon>
        <taxon>Mollusca</taxon>
        <taxon>Gastropoda</taxon>
        <taxon>Caenogastropoda</taxon>
        <taxon>Sorbeoconcha</taxon>
        <taxon>Cerithioidea</taxon>
        <taxon>Batillariidae</taxon>
        <taxon>Batillaria</taxon>
    </lineage>
</organism>
<feature type="region of interest" description="Disordered" evidence="1">
    <location>
        <begin position="1"/>
        <end position="38"/>
    </location>
</feature>
<evidence type="ECO:0000313" key="2">
    <source>
        <dbReference type="EMBL" id="KAK7500526.1"/>
    </source>
</evidence>
<dbReference type="Proteomes" id="UP001519460">
    <property type="component" value="Unassembled WGS sequence"/>
</dbReference>
<dbReference type="AlphaFoldDB" id="A0ABD0LMP9"/>
<name>A0ABD0LMP9_9CAEN</name>
<dbReference type="EMBL" id="JACVVK020000036">
    <property type="protein sequence ID" value="KAK7500526.1"/>
    <property type="molecule type" value="Genomic_DNA"/>
</dbReference>
<sequence length="93" mass="10301">MIEFFSKQATTWQRPPYLHDHKESNSQQPGPGVGGRTGHLNLVLFETTGLNFPRDGPLSRAPRHEVFLHRADDSCARGVGVAPWGPVRVGSRL</sequence>
<gene>
    <name evidence="2" type="ORF">BaRGS_00008101</name>
</gene>
<protein>
    <submittedName>
        <fullName evidence="2">Uncharacterized protein</fullName>
    </submittedName>
</protein>
<comment type="caution">
    <text evidence="2">The sequence shown here is derived from an EMBL/GenBank/DDBJ whole genome shotgun (WGS) entry which is preliminary data.</text>
</comment>
<accession>A0ABD0LMP9</accession>
<reference evidence="2 3" key="1">
    <citation type="journal article" date="2023" name="Sci. Data">
        <title>Genome assembly of the Korean intertidal mud-creeper Batillaria attramentaria.</title>
        <authorList>
            <person name="Patra A.K."/>
            <person name="Ho P.T."/>
            <person name="Jun S."/>
            <person name="Lee S.J."/>
            <person name="Kim Y."/>
            <person name="Won Y.J."/>
        </authorList>
    </citation>
    <scope>NUCLEOTIDE SEQUENCE [LARGE SCALE GENOMIC DNA]</scope>
    <source>
        <strain evidence="2">Wonlab-2016</strain>
    </source>
</reference>
<proteinExistence type="predicted"/>